<sequence>DDDDVQIITLYSEEMGHPDKEMLLDVLQITPEHVRSNGTVHTTPHAGIAELIDNAVDSNATNVKITYNKKNGYIIVTDDGCGMNRIDALRTLLVGHSNKRGDNECIGQFGNGLKSGAMRLGETLLVVTKQKSEWTVLMISLAYLDSLGCKQCYVPCISYDHQPNSQNWDIHRMRGENKAKHDRALKVILEYSPFKTEKALFEHMLASITTNTGTSVLVTDLKRMENGQYEITTRNGDIVLNNRVTYEGAPGAKKRKSSTDDDDDPRERNLSKYLQDLYLDPKVVIFINDLKVQVRDPIRSLADPQWMQLAKNGIEQFVQRHTTNLVKEKKRVTNLILKREEEQNRLQREYSKEPEAIKMKQIKRDLAALGSELAELRKSFAHLSNDTVKAGSDIKVYFGVNIEKRCDSYVVFYTNGRRIMQVPFKRPESKFHKTMGVVAIVNIPSTLMPTSQNRENYEVPQEVKFIVDKIYKLAEVYFTYADSKFKSDKFWLEFGYDKEGLHYDQADMNIPGIEAKILNTVGYRKQCDACAQFKLVAAQPDEIFDSLEPEPYFRCQEVLDFKDGNAPQLMCVKKTEAELSAEEIPEVIQNRSNATYYAPLKAMGKNQTESKNADDEKGSNSKSRAAVAMDFVKLMAQANEHSQSPENDRTVRRTRGAPSQAELRTEKPSTSSARQSSNSRPSPTKKPQRRKMQSSSSSEEESSDDARPSPAKRKTTKNGNGMVLWKDEGETGRRRKEPVSSMDIAAKSSGRSETRRRTVREESDEEEEEQAEDAKALRRQFNWILRDLGRKLKRARNDEDKLTIVKALIKLEQAEDSYEYLAKYLKTIPK</sequence>
<dbReference type="Pfam" id="PF13589">
    <property type="entry name" value="HATPase_c_3"/>
    <property type="match status" value="1"/>
</dbReference>
<keyword evidence="4" id="KW-0539">Nucleus</keyword>
<feature type="compositionally biased region" description="Basic and acidic residues" evidence="6">
    <location>
        <begin position="750"/>
        <end position="761"/>
    </location>
</feature>
<dbReference type="PANTHER" id="PTHR23337">
    <property type="entry name" value="ZINC FINGER CW-TYPE COILED-COIL DOMAIN PROTEIN 1"/>
    <property type="match status" value="1"/>
</dbReference>
<keyword evidence="8" id="KW-1185">Reference proteome</keyword>
<feature type="region of interest" description="Disordered" evidence="6">
    <location>
        <begin position="638"/>
        <end position="774"/>
    </location>
</feature>
<evidence type="ECO:0008006" key="9">
    <source>
        <dbReference type="Google" id="ProtNLM"/>
    </source>
</evidence>
<dbReference type="AlphaFoldDB" id="A0AAN5IFG2"/>
<gene>
    <name evidence="7" type="ORF">PMAYCL1PPCAC_31141</name>
</gene>
<dbReference type="SUPFAM" id="SSF55874">
    <property type="entry name" value="ATPase domain of HSP90 chaperone/DNA topoisomerase II/histidine kinase"/>
    <property type="match status" value="1"/>
</dbReference>
<organism evidence="7 8">
    <name type="scientific">Pristionchus mayeri</name>
    <dbReference type="NCBI Taxonomy" id="1317129"/>
    <lineage>
        <taxon>Eukaryota</taxon>
        <taxon>Metazoa</taxon>
        <taxon>Ecdysozoa</taxon>
        <taxon>Nematoda</taxon>
        <taxon>Chromadorea</taxon>
        <taxon>Rhabditida</taxon>
        <taxon>Rhabditina</taxon>
        <taxon>Diplogasteromorpha</taxon>
        <taxon>Diplogasteroidea</taxon>
        <taxon>Neodiplogasteridae</taxon>
        <taxon>Pristionchus</taxon>
    </lineage>
</organism>
<name>A0AAN5IFG2_9BILA</name>
<dbReference type="PANTHER" id="PTHR23337:SF3">
    <property type="entry name" value="MORC FAMILY CW-TYPE ZINC FINGER 2"/>
    <property type="match status" value="1"/>
</dbReference>
<evidence type="ECO:0000256" key="4">
    <source>
        <dbReference type="ARBA" id="ARBA00023242"/>
    </source>
</evidence>
<feature type="region of interest" description="Disordered" evidence="6">
    <location>
        <begin position="603"/>
        <end position="623"/>
    </location>
</feature>
<evidence type="ECO:0000313" key="7">
    <source>
        <dbReference type="EMBL" id="GMR60946.1"/>
    </source>
</evidence>
<keyword evidence="3 5" id="KW-0175">Coiled coil</keyword>
<protein>
    <recommendedName>
        <fullName evidence="9">CW-type domain-containing protein</fullName>
    </recommendedName>
</protein>
<evidence type="ECO:0000313" key="8">
    <source>
        <dbReference type="Proteomes" id="UP001328107"/>
    </source>
</evidence>
<feature type="coiled-coil region" evidence="5">
    <location>
        <begin position="325"/>
        <end position="379"/>
    </location>
</feature>
<dbReference type="GO" id="GO:0005634">
    <property type="term" value="C:nucleus"/>
    <property type="evidence" value="ECO:0007669"/>
    <property type="project" value="UniProtKB-SubCell"/>
</dbReference>
<dbReference type="Gene3D" id="3.30.565.10">
    <property type="entry name" value="Histidine kinase-like ATPase, C-terminal domain"/>
    <property type="match status" value="1"/>
</dbReference>
<comment type="caution">
    <text evidence="7">The sequence shown here is derived from an EMBL/GenBank/DDBJ whole genome shotgun (WGS) entry which is preliminary data.</text>
</comment>
<comment type="subcellular location">
    <subcellularLocation>
        <location evidence="1">Nucleus</location>
    </subcellularLocation>
</comment>
<proteinExistence type="predicted"/>
<feature type="compositionally biased region" description="Low complexity" evidence="6">
    <location>
        <begin position="668"/>
        <end position="682"/>
    </location>
</feature>
<evidence type="ECO:0000256" key="2">
    <source>
        <dbReference type="ARBA" id="ARBA00022723"/>
    </source>
</evidence>
<reference evidence="8" key="1">
    <citation type="submission" date="2022-10" db="EMBL/GenBank/DDBJ databases">
        <title>Genome assembly of Pristionchus species.</title>
        <authorList>
            <person name="Yoshida K."/>
            <person name="Sommer R.J."/>
        </authorList>
    </citation>
    <scope>NUCLEOTIDE SEQUENCE [LARGE SCALE GENOMIC DNA]</scope>
    <source>
        <strain evidence="8">RS5460</strain>
    </source>
</reference>
<dbReference type="InterPro" id="IPR036890">
    <property type="entry name" value="HATPase_C_sf"/>
</dbReference>
<dbReference type="GO" id="GO:0046872">
    <property type="term" value="F:metal ion binding"/>
    <property type="evidence" value="ECO:0007669"/>
    <property type="project" value="UniProtKB-KW"/>
</dbReference>
<evidence type="ECO:0000256" key="3">
    <source>
        <dbReference type="ARBA" id="ARBA00023054"/>
    </source>
</evidence>
<feature type="compositionally biased region" description="Acidic residues" evidence="6">
    <location>
        <begin position="762"/>
        <end position="771"/>
    </location>
</feature>
<dbReference type="EMBL" id="BTRK01000006">
    <property type="protein sequence ID" value="GMR60946.1"/>
    <property type="molecule type" value="Genomic_DNA"/>
</dbReference>
<evidence type="ECO:0000256" key="6">
    <source>
        <dbReference type="SAM" id="MobiDB-lite"/>
    </source>
</evidence>
<evidence type="ECO:0000256" key="5">
    <source>
        <dbReference type="SAM" id="Coils"/>
    </source>
</evidence>
<accession>A0AAN5IFG2</accession>
<keyword evidence="2" id="KW-0479">Metal-binding</keyword>
<evidence type="ECO:0000256" key="1">
    <source>
        <dbReference type="ARBA" id="ARBA00004123"/>
    </source>
</evidence>
<feature type="non-terminal residue" evidence="7">
    <location>
        <position position="1"/>
    </location>
</feature>
<dbReference type="Proteomes" id="UP001328107">
    <property type="component" value="Unassembled WGS sequence"/>
</dbReference>